<keyword evidence="4" id="KW-1185">Reference proteome</keyword>
<dbReference type="AlphaFoldDB" id="U2TVY2"/>
<dbReference type="NCBIfam" id="TIGR01641">
    <property type="entry name" value="phageSPP1_gp7"/>
    <property type="match status" value="1"/>
</dbReference>
<feature type="domain" description="tRNA nuclease CdiA C-terminal" evidence="2">
    <location>
        <begin position="333"/>
        <end position="405"/>
    </location>
</feature>
<dbReference type="OrthoDB" id="9765386at2"/>
<gene>
    <name evidence="3" type="ORF">HMPREF1316_2073</name>
</gene>
<dbReference type="PATRIC" id="fig|1125712.3.peg.278"/>
<evidence type="ECO:0000313" key="4">
    <source>
        <dbReference type="Proteomes" id="UP000016638"/>
    </source>
</evidence>
<dbReference type="Pfam" id="PF18451">
    <property type="entry name" value="CdiA_C"/>
    <property type="match status" value="1"/>
</dbReference>
<evidence type="ECO:0000259" key="1">
    <source>
        <dbReference type="Pfam" id="PF04233"/>
    </source>
</evidence>
<dbReference type="Pfam" id="PF04233">
    <property type="entry name" value="Phage_Mu_F"/>
    <property type="match status" value="1"/>
</dbReference>
<dbReference type="STRING" id="1125712.HMPREF1316_2073"/>
<dbReference type="EMBL" id="AWEZ01000008">
    <property type="protein sequence ID" value="ERL10490.1"/>
    <property type="molecule type" value="Genomic_DNA"/>
</dbReference>
<comment type="caution">
    <text evidence="3">The sequence shown here is derived from an EMBL/GenBank/DDBJ whole genome shotgun (WGS) entry which is preliminary data.</text>
</comment>
<reference evidence="3 4" key="1">
    <citation type="submission" date="2013-08" db="EMBL/GenBank/DDBJ databases">
        <authorList>
            <person name="Durkin A.S."/>
            <person name="Haft D.R."/>
            <person name="McCorrison J."/>
            <person name="Torralba M."/>
            <person name="Gillis M."/>
            <person name="Haft D.H."/>
            <person name="Methe B."/>
            <person name="Sutton G."/>
            <person name="Nelson K.E."/>
        </authorList>
    </citation>
    <scope>NUCLEOTIDE SEQUENCE [LARGE SCALE GENOMIC DNA]</scope>
    <source>
        <strain evidence="3 4">F0195</strain>
    </source>
</reference>
<dbReference type="Gene3D" id="3.40.1350.120">
    <property type="match status" value="1"/>
</dbReference>
<dbReference type="Proteomes" id="UP000016638">
    <property type="component" value="Unassembled WGS sequence"/>
</dbReference>
<organism evidence="3 4">
    <name type="scientific">Olsenella profusa F0195</name>
    <dbReference type="NCBI Taxonomy" id="1125712"/>
    <lineage>
        <taxon>Bacteria</taxon>
        <taxon>Bacillati</taxon>
        <taxon>Actinomycetota</taxon>
        <taxon>Coriobacteriia</taxon>
        <taxon>Coriobacteriales</taxon>
        <taxon>Atopobiaceae</taxon>
        <taxon>Olsenella</taxon>
    </lineage>
</organism>
<dbReference type="InterPro" id="IPR040559">
    <property type="entry name" value="CdiA_C"/>
</dbReference>
<feature type="domain" description="Phage head morphogenesis" evidence="1">
    <location>
        <begin position="106"/>
        <end position="211"/>
    </location>
</feature>
<evidence type="ECO:0000259" key="2">
    <source>
        <dbReference type="Pfam" id="PF18451"/>
    </source>
</evidence>
<accession>U2TVY2</accession>
<proteinExistence type="predicted"/>
<dbReference type="eggNOG" id="COG2369">
    <property type="taxonomic scope" value="Bacteria"/>
</dbReference>
<protein>
    <submittedName>
        <fullName evidence="3">Protein F-like protein</fullName>
    </submittedName>
</protein>
<sequence>MALSRIRACGEQRKSIYKLDRLEELQASARLHLARATAQATDGLGAHCARQAARGANVVAEAMGYGRSFHSMDDDTIRRFVGTKWSSGESYSQRVWGNADRLAAYVQDDMAKALARGESYQRLADAVSKRFVGVSESSVMRLVYTEGTYVSRQAQLAELAREGFEEYRVEPIGDERTCSECSGLSGKTFRVEDAMPGVNLPPIHPNCRCQIAPAVDDWDAWTREQVDAKRAELAARRMADDGERAKRARAVQDECGRIDSDFGRVWRDYRASGKSRKGYDETVNAYLSSISDGHVSAEYKAKPKAKEIQAVTWLSANGSSARFNCESSVPGSKNPDLTIDGNPWEIKRIETSSLAKAKKRVGSGLSQSKRIVIDLSLETLSKNDEKALVDFVLRLRDTKGLIVLHNGLVEIIK</sequence>
<dbReference type="RefSeq" id="WP_021725075.1">
    <property type="nucleotide sequence ID" value="NZ_AWEZ01000008.1"/>
</dbReference>
<name>U2TVY2_9ACTN</name>
<dbReference type="InterPro" id="IPR006528">
    <property type="entry name" value="Phage_head_morphogenesis_dom"/>
</dbReference>
<evidence type="ECO:0000313" key="3">
    <source>
        <dbReference type="EMBL" id="ERL10490.1"/>
    </source>
</evidence>